<dbReference type="SUPFAM" id="SSF55811">
    <property type="entry name" value="Nudix"/>
    <property type="match status" value="1"/>
</dbReference>
<dbReference type="Proteomes" id="UP000885382">
    <property type="component" value="Unassembled WGS sequence"/>
</dbReference>
<evidence type="ECO:0000256" key="3">
    <source>
        <dbReference type="ARBA" id="ARBA00022842"/>
    </source>
</evidence>
<reference evidence="10" key="3">
    <citation type="submission" date="2018-06" db="EMBL/GenBank/DDBJ databases">
        <authorList>
            <person name="Ashton P.M."/>
            <person name="Dallman T."/>
            <person name="Nair S."/>
            <person name="De Pinna E."/>
            <person name="Peters T."/>
            <person name="Grant K."/>
        </authorList>
    </citation>
    <scope>NUCLEOTIDE SEQUENCE [LARGE SCALE GENOMIC DNA]</scope>
    <source>
        <strain evidence="10">462023</strain>
    </source>
</reference>
<protein>
    <submittedName>
        <fullName evidence="8">GDP-mannose mannosyl hydrolase</fullName>
    </submittedName>
</protein>
<evidence type="ECO:0000256" key="6">
    <source>
        <dbReference type="PIRSR" id="PIRSR037599-4"/>
    </source>
</evidence>
<organism evidence="8">
    <name type="scientific">Escherichia coli</name>
    <dbReference type="NCBI Taxonomy" id="562"/>
    <lineage>
        <taxon>Bacteria</taxon>
        <taxon>Pseudomonadati</taxon>
        <taxon>Pseudomonadota</taxon>
        <taxon>Gammaproteobacteria</taxon>
        <taxon>Enterobacterales</taxon>
        <taxon>Enterobacteriaceae</taxon>
        <taxon>Escherichia</taxon>
    </lineage>
</organism>
<feature type="binding site" evidence="5">
    <location>
        <position position="124"/>
    </location>
    <ligand>
        <name>Mg(2+)</name>
        <dbReference type="ChEBI" id="CHEBI:18420"/>
    </ligand>
</feature>
<evidence type="ECO:0000256" key="4">
    <source>
        <dbReference type="PIRSR" id="PIRSR037599-1"/>
    </source>
</evidence>
<dbReference type="EMBL" id="DADRWU010000046">
    <property type="protein sequence ID" value="HBA4248664.1"/>
    <property type="molecule type" value="Genomic_DNA"/>
</dbReference>
<feature type="short sequence motif" description="Nudix box" evidence="6">
    <location>
        <begin position="52"/>
        <end position="73"/>
    </location>
</feature>
<reference evidence="9" key="4">
    <citation type="submission" date="2021-03" db="EMBL/GenBank/DDBJ databases">
        <authorList>
            <consortium name="NCBI Pathogen Detection Project"/>
        </authorList>
    </citation>
    <scope>NUCLEOTIDE SEQUENCE</scope>
    <source>
        <strain evidence="9">ST-87-5</strain>
    </source>
</reference>
<comment type="cofactor">
    <cofactor evidence="5">
        <name>Mg(2+)</name>
        <dbReference type="ChEBI" id="CHEBI:18420"/>
    </cofactor>
    <text evidence="5">Binds 1 Mg(2+) ion per subunit.</text>
</comment>
<keyword evidence="3 5" id="KW-0460">Magnesium</keyword>
<dbReference type="InterPro" id="IPR033715">
    <property type="entry name" value="GDPMH"/>
</dbReference>
<sequence length="153" mass="18114">MKKRLEYELFKTIVKHTPLISIDLVIRNDKGEALLGQRLNRPAKNYWFVPGGRIFKDESFEDAFKRITFEELGVQTSLGEAIFLGVYEHFYNDNFSEVDFSTHYVVHGYEIQINPQQLRLPTIQHNSYKWFDVVTLLNSTTVHQYTKNYFISR</sequence>
<feature type="domain" description="Nudix hydrolase" evidence="7">
    <location>
        <begin position="15"/>
        <end position="153"/>
    </location>
</feature>
<dbReference type="InterPro" id="IPR015797">
    <property type="entry name" value="NUDIX_hydrolase-like_dom_sf"/>
</dbReference>
<reference evidence="9" key="2">
    <citation type="journal article" date="2018" name="Genome Biol.">
        <title>SKESA: strategic k-mer extension for scrupulous assemblies.</title>
        <authorList>
            <person name="Souvorov A."/>
            <person name="Agarwala R."/>
            <person name="Lipman D.J."/>
        </authorList>
    </citation>
    <scope>NUCLEOTIDE SEQUENCE</scope>
    <source>
        <strain evidence="9">ST-87-5</strain>
    </source>
</reference>
<dbReference type="Proteomes" id="UP000871786">
    <property type="component" value="Unassembled WGS sequence"/>
</dbReference>
<evidence type="ECO:0000313" key="10">
    <source>
        <dbReference type="EMBL" id="MJL94275.1"/>
    </source>
</evidence>
<dbReference type="CDD" id="cd03430">
    <property type="entry name" value="NUDIX_GDPMH_NudD"/>
    <property type="match status" value="1"/>
</dbReference>
<keyword evidence="1 5" id="KW-0479">Metal-binding</keyword>
<feature type="site" description="Critical for catalysis" evidence="4">
    <location>
        <position position="125"/>
    </location>
</feature>
<dbReference type="Pfam" id="PF00293">
    <property type="entry name" value="NUDIX"/>
    <property type="match status" value="1"/>
</dbReference>
<dbReference type="EMBL" id="RTJF01000018">
    <property type="protein sequence ID" value="MJL94275.1"/>
    <property type="molecule type" value="Genomic_DNA"/>
</dbReference>
<accession>A0A0A8J364</accession>
<dbReference type="NCBIfam" id="NF011963">
    <property type="entry name" value="PRK15434.1"/>
    <property type="match status" value="1"/>
</dbReference>
<evidence type="ECO:0000313" key="9">
    <source>
        <dbReference type="EMBL" id="HBA4248664.1"/>
    </source>
</evidence>
<feature type="binding site" evidence="5">
    <location>
        <position position="71"/>
    </location>
    <ligand>
        <name>Mg(2+)</name>
        <dbReference type="ChEBI" id="CHEBI:18420"/>
    </ligand>
</feature>
<proteinExistence type="predicted"/>
<evidence type="ECO:0000256" key="1">
    <source>
        <dbReference type="ARBA" id="ARBA00022723"/>
    </source>
</evidence>
<dbReference type="PIRSF" id="PIRSF037599">
    <property type="entry name" value="GDPMH"/>
    <property type="match status" value="1"/>
</dbReference>
<feature type="binding site" evidence="5">
    <location>
        <position position="51"/>
    </location>
    <ligand>
        <name>Mg(2+)</name>
        <dbReference type="ChEBI" id="CHEBI:18420"/>
    </ligand>
</feature>
<evidence type="ECO:0000256" key="2">
    <source>
        <dbReference type="ARBA" id="ARBA00022801"/>
    </source>
</evidence>
<gene>
    <name evidence="8" type="primary">gmm</name>
    <name evidence="10" type="ORF">DNX30_16185</name>
    <name evidence="9" type="ORF">J5U05_003872</name>
</gene>
<keyword evidence="2 8" id="KW-0378">Hydrolase</keyword>
<dbReference type="PROSITE" id="PS51462">
    <property type="entry name" value="NUDIX"/>
    <property type="match status" value="1"/>
</dbReference>
<dbReference type="GO" id="GO:0046872">
    <property type="term" value="F:metal ion binding"/>
    <property type="evidence" value="ECO:0007669"/>
    <property type="project" value="UniProtKB-KW"/>
</dbReference>
<dbReference type="RefSeq" id="WP_024207866.1">
    <property type="nucleotide sequence ID" value="NZ_BFOV01000067.1"/>
</dbReference>
<reference evidence="8" key="1">
    <citation type="journal article" date="2014" name="DNA Res.">
        <title>A complete view of the genetic diversity of the Escherichia coli O-antigen biosynthesis gene cluster.</title>
        <authorList>
            <person name="Iguchi A."/>
            <person name="Iyoda S."/>
            <person name="Kikuchi T."/>
            <person name="Ogura Y."/>
            <person name="Katsura K."/>
            <person name="Ohnishi M."/>
            <person name="Hayashi T."/>
            <person name="Thomson N.R."/>
        </authorList>
    </citation>
    <scope>NUCLEOTIDE SEQUENCE</scope>
    <source>
        <strain evidence="8">H502a</strain>
    </source>
</reference>
<dbReference type="InterPro" id="IPR000086">
    <property type="entry name" value="NUDIX_hydrolase_dom"/>
</dbReference>
<dbReference type="AlphaFoldDB" id="A0A0A8J364"/>
<dbReference type="GO" id="GO:0008727">
    <property type="term" value="F:GDP-mannose mannosyl hydrolase activity"/>
    <property type="evidence" value="ECO:0007669"/>
    <property type="project" value="InterPro"/>
</dbReference>
<dbReference type="PANTHER" id="PTHR43046">
    <property type="entry name" value="GDP-MANNOSE MANNOSYL HYDROLASE"/>
    <property type="match status" value="1"/>
</dbReference>
<dbReference type="PANTHER" id="PTHR43046:SF12">
    <property type="entry name" value="GDP-MANNOSE MANNOSYL HYDROLASE"/>
    <property type="match status" value="1"/>
</dbReference>
<dbReference type="Gene3D" id="3.90.79.10">
    <property type="entry name" value="Nucleoside Triphosphate Pyrophosphohydrolase"/>
    <property type="match status" value="1"/>
</dbReference>
<evidence type="ECO:0000256" key="5">
    <source>
        <dbReference type="PIRSR" id="PIRSR037599-3"/>
    </source>
</evidence>
<name>A0A0A8J364_ECOLX</name>
<dbReference type="EMBL" id="AB811613">
    <property type="protein sequence ID" value="BAQ00834.1"/>
    <property type="molecule type" value="Genomic_DNA"/>
</dbReference>
<evidence type="ECO:0000313" key="8">
    <source>
        <dbReference type="EMBL" id="BAQ00834.1"/>
    </source>
</evidence>
<evidence type="ECO:0000259" key="7">
    <source>
        <dbReference type="PROSITE" id="PS51462"/>
    </source>
</evidence>